<keyword evidence="7" id="KW-1185">Reference proteome</keyword>
<dbReference type="InterPro" id="IPR001434">
    <property type="entry name" value="OmcB-like_DUF11"/>
</dbReference>
<dbReference type="PANTHER" id="PTHR11878">
    <property type="entry name" value="SODIUM/CALCIUM EXCHANGER"/>
    <property type="match status" value="1"/>
</dbReference>
<dbReference type="InterPro" id="IPR002126">
    <property type="entry name" value="Cadherin-like_dom"/>
</dbReference>
<dbReference type="Proteomes" id="UP000468388">
    <property type="component" value="Unassembled WGS sequence"/>
</dbReference>
<dbReference type="Gene3D" id="2.60.40.2030">
    <property type="match status" value="10"/>
</dbReference>
<dbReference type="RefSeq" id="WP_157299483.1">
    <property type="nucleotide sequence ID" value="NZ_BAAAZB010000010.1"/>
</dbReference>
<dbReference type="Gene3D" id="2.60.40.10">
    <property type="entry name" value="Immunoglobulins"/>
    <property type="match status" value="1"/>
</dbReference>
<keyword evidence="2" id="KW-0677">Repeat</keyword>
<dbReference type="InterPro" id="IPR051171">
    <property type="entry name" value="CaCA"/>
</dbReference>
<keyword evidence="4" id="KW-0813">Transport</keyword>
<protein>
    <submittedName>
        <fullName evidence="6">T9SS type B sorting domain-containing protein</fullName>
    </submittedName>
</protein>
<name>A0A6N8J6M6_9BACT</name>
<evidence type="ECO:0000313" key="7">
    <source>
        <dbReference type="Proteomes" id="UP000468388"/>
    </source>
</evidence>
<organism evidence="6 7">
    <name type="scientific">Chitinophaga oryziterrae</name>
    <dbReference type="NCBI Taxonomy" id="1031224"/>
    <lineage>
        <taxon>Bacteria</taxon>
        <taxon>Pseudomonadati</taxon>
        <taxon>Bacteroidota</taxon>
        <taxon>Chitinophagia</taxon>
        <taxon>Chitinophagales</taxon>
        <taxon>Chitinophagaceae</taxon>
        <taxon>Chitinophaga</taxon>
    </lineage>
</organism>
<dbReference type="GO" id="GO:0016020">
    <property type="term" value="C:membrane"/>
    <property type="evidence" value="ECO:0007669"/>
    <property type="project" value="InterPro"/>
</dbReference>
<proteinExistence type="predicted"/>
<reference evidence="6 7" key="1">
    <citation type="submission" date="2019-12" db="EMBL/GenBank/DDBJ databases">
        <title>The draft genomic sequence of strain Chitinophaga oryziterrae JCM 16595.</title>
        <authorList>
            <person name="Zhang X."/>
        </authorList>
    </citation>
    <scope>NUCLEOTIDE SEQUENCE [LARGE SCALE GENOMIC DNA]</scope>
    <source>
        <strain evidence="6 7">JCM 16595</strain>
    </source>
</reference>
<dbReference type="SMART" id="SM00237">
    <property type="entry name" value="Calx_beta"/>
    <property type="match status" value="10"/>
</dbReference>
<dbReference type="PANTHER" id="PTHR11878:SF65">
    <property type="entry name" value="NA_CA-EXCHANGE PROTEIN, ISOFORM G"/>
    <property type="match status" value="1"/>
</dbReference>
<dbReference type="PROSITE" id="PS50268">
    <property type="entry name" value="CADHERIN_2"/>
    <property type="match status" value="1"/>
</dbReference>
<dbReference type="GO" id="GO:0005509">
    <property type="term" value="F:calcium ion binding"/>
    <property type="evidence" value="ECO:0007669"/>
    <property type="project" value="InterPro"/>
</dbReference>
<dbReference type="InterPro" id="IPR026341">
    <property type="entry name" value="T9SS_type_B"/>
</dbReference>
<evidence type="ECO:0000256" key="1">
    <source>
        <dbReference type="ARBA" id="ARBA00022729"/>
    </source>
</evidence>
<gene>
    <name evidence="6" type="ORF">GO495_09695</name>
</gene>
<sequence>MKSILKIILFAGMLLSYLPLPANTLFHWNFASGNFLQELRQFAGAATVSIGAPVDGAESISPVDGSFTISLSSAEAENVTVTCSISGTAANGTDFTVPANVVIPAGATTGQLPVHVLDDMILESNETVTVTLTGATTASGGTLAVSGSSSLIITDDDYTPTNRTLVFVDALTVNGEEGGASGSMTIALPAGYIAGEDITVHYSLMGASTASASDYIAFPLTAVIKAGTNRVPVSVSIVDDTEIENEETINVELTSATGSLAYNVGSTSGYGSLGTTIAIIDNDSQLTISSVTNGTEGGANAGFYISLPAGITSTENISVNYTLTGAATNGVDYTTLSGTIIIPAGQPGISLDVLVTDDEVIETTEDVILGLTSGTGTSSGIDFTIVSAANIATITDNDNTAANRVLTVTSIVNAAEPNVNGSFVFSLPGGYTCSETMIVRYTISGSATANVDYTKLTGNTVLVAGQHTTAPIPVKVLDDLIIEGDETVVITVTSGTASPSGAIFTAGIPAFNTVIIADNDNADMGINVTATTPNAAEPAVNGLFTIGFSNGLTASVPVTVNYTITGTATNGTDYTTIPLSVVIPAGSPSVPVSVPVLDDNLIEGDETVILTITNAVSTITSPSGFVAGTNNVATVTIADDDNTDMNVQVTGTDGGEPATNGSFTFSVAPGKKTGVPVTITYTISGTATDGTDYTTLPLTAIIPANSNSYTMTVPVIDDNIIEGTETVVLTVTGVSSSPVLTPVPFTFDATKTTSINITDDDNADMNVTVAVSDATAAEPNDNGEFTFSVAPGKVTSVPVIVNYSITGTAANGTDYTTIPLTATIPAGSNSVKVAVPVLDDNLIEGDETVILTFTGFNTTLPYVGIANTATVTIKDDDIITVDISDNDGDPSNGINGVNAAEPSTNGSFTLSIGTGKTTTLPIIITYTITGTAANGTDYTSVPLTATIPANGNSVTVPVNVIDDDLIEGDETVILTITNITSTLPITIGTQRSATVIIKDDDSDMNVGIGDNDGDPTNGINGVNAAEPSTNGGFTVSVAPGKRTSVPITVAYTIAGTAINGTDYATISGTVTIPAGSNGVNIPVNVIDDNLIEGDETVTITITSITSTLPFIKSAQDNAGIIIGDDDDDDMNVGVGDNDGDPSNGINGMNAAEPSTNGGFTITVAPGKVTSVPITITYTLSGTATGGDDYEIPTLQVVIPAGSSTANIPINVIDDKLIEGTENVIITITGVSSTLPFTGVGNTGSLDIIDDDIPKVDLVVTKTVVQPGPYSIGQDITYRITVTNKGNIAATEVVVTDSLPLTLDINPIATTAKGTVSQNGRIVSWAVGDLALEETAEMLLVCKATDGGTITNAASAISKETKDDPTGGRGTSTITVDGDVLIIPNVFTPNGDGKNEKFDIGGLDKYPSSALYVYNRWGAMVYQSKDYRNNWDGTGLNAGSYFYTLEVHKADGVRIYKGWVEILR</sequence>
<keyword evidence="3" id="KW-0106">Calcium</keyword>
<dbReference type="Pfam" id="PF03160">
    <property type="entry name" value="Calx-beta"/>
    <property type="match status" value="10"/>
</dbReference>
<dbReference type="Pfam" id="PF13585">
    <property type="entry name" value="CHU_C"/>
    <property type="match status" value="1"/>
</dbReference>
<keyword evidence="4" id="KW-0406">Ion transport</keyword>
<dbReference type="NCBIfam" id="TIGR04131">
    <property type="entry name" value="Bac_Flav_CTERM"/>
    <property type="match status" value="1"/>
</dbReference>
<dbReference type="InterPro" id="IPR038081">
    <property type="entry name" value="CalX-like_sf"/>
</dbReference>
<comment type="caution">
    <text evidence="6">The sequence shown here is derived from an EMBL/GenBank/DDBJ whole genome shotgun (WGS) entry which is preliminary data.</text>
</comment>
<dbReference type="GO" id="GO:0007154">
    <property type="term" value="P:cell communication"/>
    <property type="evidence" value="ECO:0007669"/>
    <property type="project" value="InterPro"/>
</dbReference>
<dbReference type="GO" id="GO:0030001">
    <property type="term" value="P:metal ion transport"/>
    <property type="evidence" value="ECO:0007669"/>
    <property type="project" value="TreeGrafter"/>
</dbReference>
<dbReference type="GO" id="GO:0007156">
    <property type="term" value="P:homophilic cell adhesion via plasma membrane adhesion molecules"/>
    <property type="evidence" value="ECO:0007669"/>
    <property type="project" value="InterPro"/>
</dbReference>
<keyword evidence="1" id="KW-0732">Signal</keyword>
<evidence type="ECO:0000313" key="6">
    <source>
        <dbReference type="EMBL" id="MVT40850.1"/>
    </source>
</evidence>
<dbReference type="EMBL" id="WRXO01000002">
    <property type="protein sequence ID" value="MVT40850.1"/>
    <property type="molecule type" value="Genomic_DNA"/>
</dbReference>
<dbReference type="InterPro" id="IPR003644">
    <property type="entry name" value="Calx_beta"/>
</dbReference>
<dbReference type="SUPFAM" id="SSF141072">
    <property type="entry name" value="CalX-like"/>
    <property type="match status" value="10"/>
</dbReference>
<dbReference type="InterPro" id="IPR013783">
    <property type="entry name" value="Ig-like_fold"/>
</dbReference>
<evidence type="ECO:0000259" key="5">
    <source>
        <dbReference type="PROSITE" id="PS50268"/>
    </source>
</evidence>
<evidence type="ECO:0000256" key="2">
    <source>
        <dbReference type="ARBA" id="ARBA00022737"/>
    </source>
</evidence>
<evidence type="ECO:0000256" key="4">
    <source>
        <dbReference type="ARBA" id="ARBA00023065"/>
    </source>
</evidence>
<feature type="domain" description="Cadherin" evidence="5">
    <location>
        <begin position="629"/>
        <end position="744"/>
    </location>
</feature>
<evidence type="ECO:0000256" key="3">
    <source>
        <dbReference type="ARBA" id="ARBA00022837"/>
    </source>
</evidence>
<dbReference type="OrthoDB" id="2582440at2"/>
<dbReference type="Pfam" id="PF01345">
    <property type="entry name" value="DUF11"/>
    <property type="match status" value="1"/>
</dbReference>
<accession>A0A6N8J6M6</accession>